<protein>
    <submittedName>
        <fullName evidence="2">Uncharacterized protein</fullName>
    </submittedName>
</protein>
<evidence type="ECO:0000313" key="2">
    <source>
        <dbReference type="WBParaSite" id="PS1159_v2.g21839.t1"/>
    </source>
</evidence>
<reference evidence="2" key="1">
    <citation type="submission" date="2022-11" db="UniProtKB">
        <authorList>
            <consortium name="WormBaseParasite"/>
        </authorList>
    </citation>
    <scope>IDENTIFICATION</scope>
</reference>
<organism evidence="1 2">
    <name type="scientific">Panagrolaimus sp. PS1159</name>
    <dbReference type="NCBI Taxonomy" id="55785"/>
    <lineage>
        <taxon>Eukaryota</taxon>
        <taxon>Metazoa</taxon>
        <taxon>Ecdysozoa</taxon>
        <taxon>Nematoda</taxon>
        <taxon>Chromadorea</taxon>
        <taxon>Rhabditida</taxon>
        <taxon>Tylenchina</taxon>
        <taxon>Panagrolaimomorpha</taxon>
        <taxon>Panagrolaimoidea</taxon>
        <taxon>Panagrolaimidae</taxon>
        <taxon>Panagrolaimus</taxon>
    </lineage>
</organism>
<evidence type="ECO:0000313" key="1">
    <source>
        <dbReference type="Proteomes" id="UP000887580"/>
    </source>
</evidence>
<accession>A0AC35FXT9</accession>
<name>A0AC35FXT9_9BILA</name>
<sequence length="260" mass="28948">MATTTVIPFRPIPKPRTKIASSPEGKVSPPSKSPKPIPPPKPQGLNLYGGQVKFRNPPLPSWSPPTSSSTTTKTFSSTDKSSSKNSTDKILSPNGMTSKNFETNEEKKAAAEKIVNSLKDGVEALNEVLNNFEENANCTNNNINEDDDIISNKRLTVIEIKKEVNKEEEEEPNYVNIDAIYKKPDIEDKTMAYLMTDEIVTESEIISCAEILEEDKTEVNDTSSEDDETTKFSELSLEINNDDPKTQIWHLQTEEKLDPG</sequence>
<dbReference type="Proteomes" id="UP000887580">
    <property type="component" value="Unplaced"/>
</dbReference>
<dbReference type="WBParaSite" id="PS1159_v2.g21839.t1">
    <property type="protein sequence ID" value="PS1159_v2.g21839.t1"/>
    <property type="gene ID" value="PS1159_v2.g21839"/>
</dbReference>
<proteinExistence type="predicted"/>